<reference evidence="3 4" key="1">
    <citation type="submission" date="2019-08" db="EMBL/GenBank/DDBJ databases">
        <title>Sphingorhabdus soil sp. nov., isolated from arctic soil.</title>
        <authorList>
            <person name="Liu Y."/>
        </authorList>
    </citation>
    <scope>NUCLEOTIDE SEQUENCE [LARGE SCALE GENOMIC DNA]</scope>
    <source>
        <strain evidence="3 4">D-2Q-5-6</strain>
    </source>
</reference>
<name>A0A5C6ULU0_9SPHN</name>
<gene>
    <name evidence="3" type="ORF">FSZ31_05990</name>
</gene>
<dbReference type="InterPro" id="IPR019734">
    <property type="entry name" value="TPR_rpt"/>
</dbReference>
<dbReference type="InterPro" id="IPR011990">
    <property type="entry name" value="TPR-like_helical_dom_sf"/>
</dbReference>
<dbReference type="SUPFAM" id="SSF48452">
    <property type="entry name" value="TPR-like"/>
    <property type="match status" value="1"/>
</dbReference>
<keyword evidence="2" id="KW-1133">Transmembrane helix</keyword>
<keyword evidence="2" id="KW-0812">Transmembrane</keyword>
<feature type="repeat" description="TPR" evidence="1">
    <location>
        <begin position="97"/>
        <end position="130"/>
    </location>
</feature>
<dbReference type="AlphaFoldDB" id="A0A5C6ULU0"/>
<keyword evidence="4" id="KW-1185">Reference proteome</keyword>
<evidence type="ECO:0000256" key="2">
    <source>
        <dbReference type="SAM" id="Phobius"/>
    </source>
</evidence>
<feature type="transmembrane region" description="Helical" evidence="2">
    <location>
        <begin position="18"/>
        <end position="36"/>
    </location>
</feature>
<keyword evidence="2" id="KW-0472">Membrane</keyword>
<accession>A0A5C6ULU0</accession>
<proteinExistence type="predicted"/>
<dbReference type="OrthoDB" id="7554663at2"/>
<evidence type="ECO:0000256" key="1">
    <source>
        <dbReference type="PROSITE-ProRule" id="PRU00339"/>
    </source>
</evidence>
<dbReference type="PROSITE" id="PS50005">
    <property type="entry name" value="TPR"/>
    <property type="match status" value="1"/>
</dbReference>
<comment type="caution">
    <text evidence="3">The sequence shown here is derived from an EMBL/GenBank/DDBJ whole genome shotgun (WGS) entry which is preliminary data.</text>
</comment>
<protein>
    <submittedName>
        <fullName evidence="3">Uncharacterized protein</fullName>
    </submittedName>
</protein>
<dbReference type="Proteomes" id="UP000321129">
    <property type="component" value="Unassembled WGS sequence"/>
</dbReference>
<dbReference type="EMBL" id="VOPY01000001">
    <property type="protein sequence ID" value="TXC74252.1"/>
    <property type="molecule type" value="Genomic_DNA"/>
</dbReference>
<dbReference type="RefSeq" id="WP_147122220.1">
    <property type="nucleotide sequence ID" value="NZ_VOPY01000001.1"/>
</dbReference>
<evidence type="ECO:0000313" key="4">
    <source>
        <dbReference type="Proteomes" id="UP000321129"/>
    </source>
</evidence>
<dbReference type="Gene3D" id="1.25.40.10">
    <property type="entry name" value="Tetratricopeptide repeat domain"/>
    <property type="match status" value="1"/>
</dbReference>
<organism evidence="3 4">
    <name type="scientific">Flavisphingopyxis soli</name>
    <dbReference type="NCBI Taxonomy" id="2601267"/>
    <lineage>
        <taxon>Bacteria</taxon>
        <taxon>Pseudomonadati</taxon>
        <taxon>Pseudomonadota</taxon>
        <taxon>Alphaproteobacteria</taxon>
        <taxon>Sphingomonadales</taxon>
        <taxon>Sphingopyxidaceae</taxon>
        <taxon>Flavisphingopyxis</taxon>
    </lineage>
</organism>
<evidence type="ECO:0000313" key="3">
    <source>
        <dbReference type="EMBL" id="TXC74252.1"/>
    </source>
</evidence>
<keyword evidence="1" id="KW-0802">TPR repeat</keyword>
<sequence length="405" mass="44959">MDQPLSGARSSSVLIRRIFVSCFAVVLIALVARNMLVQIAVNSHVSLGLSKLVWPSEGALDLLDENLVVQDIDWKKHDPNTVFAVASEAHRLDPLDNWPFMLAGSMFERIGDTEKAITLFERSVRLDPRSPAPRLHLIKNLIEARRANDAVTQIVRLARLRPDQDKLLLKALVVLLVRDPEHKLISRLNAYPDVRKRFLAQASQVAEAEPFMTELLNQPGVDKQIRWDQIDRLAQRGSIETAYAIWRRSPDAQKSGNVFDPHFQGRPGPAAFRWQLINNSGVVAEFTHENAAGPVALDVEVFSDTIVEATQQTVRMAPGSHRLTIVGKAIDVPEIGGTMRWDVSCAGDDRPLARIVFAMTAKPATKQTSFSIPASGCAFQNITLSGIPEVGSQPFRMRFSRIAID</sequence>